<name>A0A023GIR4_AMBTT</name>
<dbReference type="InterPro" id="IPR058731">
    <property type="entry name" value="Znf-B_box_ZFPL1-like"/>
</dbReference>
<dbReference type="SUPFAM" id="SSF57850">
    <property type="entry name" value="RING/U-box"/>
    <property type="match status" value="1"/>
</dbReference>
<reference evidence="14" key="1">
    <citation type="submission" date="2014-03" db="EMBL/GenBank/DDBJ databases">
        <title>The sialotranscriptome of Amblyomma triste, Amblyomma parvum and Amblyomma cajennense ticks, uncovered by 454-based RNA-seq.</title>
        <authorList>
            <person name="Garcia G.R."/>
            <person name="Gardinassi L.G."/>
            <person name="Ribeiro J.M."/>
            <person name="Anatriello E."/>
            <person name="Ferreira B.R."/>
            <person name="Moreira H.N."/>
            <person name="Mafra C."/>
            <person name="Olegario M.M."/>
            <person name="Szabo P.J."/>
            <person name="Miranda-Santos I.K."/>
            <person name="Maruyama S.R."/>
        </authorList>
    </citation>
    <scope>NUCLEOTIDE SEQUENCE</scope>
    <source>
        <strain evidence="14">Mato Grasso do Sul</strain>
        <tissue evidence="14">Salivary glands</tissue>
    </source>
</reference>
<protein>
    <recommendedName>
        <fullName evidence="3 11">Zinc finger protein-like 1 homolog</fullName>
    </recommendedName>
</protein>
<evidence type="ECO:0000256" key="9">
    <source>
        <dbReference type="ARBA" id="ARBA00023136"/>
    </source>
</evidence>
<evidence type="ECO:0000259" key="13">
    <source>
        <dbReference type="PROSITE" id="PS50089"/>
    </source>
</evidence>
<feature type="compositionally biased region" description="Polar residues" evidence="12">
    <location>
        <begin position="214"/>
        <end position="228"/>
    </location>
</feature>
<feature type="compositionally biased region" description="Pro residues" evidence="12">
    <location>
        <begin position="174"/>
        <end position="188"/>
    </location>
</feature>
<keyword evidence="9 11" id="KW-0472">Membrane</keyword>
<dbReference type="PROSITE" id="PS50089">
    <property type="entry name" value="ZF_RING_2"/>
    <property type="match status" value="1"/>
</dbReference>
<dbReference type="InterPro" id="IPR001841">
    <property type="entry name" value="Znf_RING"/>
</dbReference>
<evidence type="ECO:0000256" key="7">
    <source>
        <dbReference type="ARBA" id="ARBA00022833"/>
    </source>
</evidence>
<dbReference type="InterPro" id="IPR013083">
    <property type="entry name" value="Znf_RING/FYVE/PHD"/>
</dbReference>
<dbReference type="SMART" id="SM00184">
    <property type="entry name" value="RING"/>
    <property type="match status" value="1"/>
</dbReference>
<evidence type="ECO:0000256" key="5">
    <source>
        <dbReference type="ARBA" id="ARBA00022723"/>
    </source>
</evidence>
<dbReference type="AlphaFoldDB" id="A0A023GIR4"/>
<dbReference type="GO" id="GO:0008270">
    <property type="term" value="F:zinc ion binding"/>
    <property type="evidence" value="ECO:0007669"/>
    <property type="project" value="UniProtKB-UniRule"/>
</dbReference>
<evidence type="ECO:0000313" key="14">
    <source>
        <dbReference type="EMBL" id="JAC33781.1"/>
    </source>
</evidence>
<evidence type="ECO:0000256" key="1">
    <source>
        <dbReference type="ARBA" id="ARBA00004167"/>
    </source>
</evidence>
<feature type="domain" description="RING-type" evidence="13">
    <location>
        <begin position="77"/>
        <end position="124"/>
    </location>
</feature>
<dbReference type="EMBL" id="GBBM01001637">
    <property type="protein sequence ID" value="JAC33781.1"/>
    <property type="molecule type" value="mRNA"/>
</dbReference>
<feature type="non-terminal residue" evidence="14">
    <location>
        <position position="339"/>
    </location>
</feature>
<sequence>AAIYEVLVEICSSGALLKPAREHHHGFVQVPRKKVTNQFCYEHRVNVCEHCMVAQHPTCIVQSYLQWLQDSDYDPICQICRNDLSTGTCTRLLCYHVFHWACLDNHCKRMPKTTAPAGYGCPTCGTAIVPASNIDSPVADALNILLKSASWAHDGPSLPEIPLPKQAQVSQGNLPPPSGSPTKPPPQSVPQQQQPWRPQNVTPSVVPPLHSTIAPENSVNYGSTTNSNVTSSRKIFTATQGNFVTSAPDYDEDKYKRRSGFELLSRWIKSRTIMAGSHRRDPHTFLKRWVVLSILIVLGLFTVVYFLLHWGRAAAESDPLLDPRLNPDIRVNDVPRGVE</sequence>
<dbReference type="InterPro" id="IPR039043">
    <property type="entry name" value="ZFPL1"/>
</dbReference>
<dbReference type="GO" id="GO:0016020">
    <property type="term" value="C:membrane"/>
    <property type="evidence" value="ECO:0007669"/>
    <property type="project" value="UniProtKB-SubCell"/>
</dbReference>
<dbReference type="PANTHER" id="PTHR12981">
    <property type="entry name" value="ZINC FINGER PROTEIN-LIKE 1"/>
    <property type="match status" value="1"/>
</dbReference>
<keyword evidence="14" id="KW-0436">Ligase</keyword>
<evidence type="ECO:0000256" key="4">
    <source>
        <dbReference type="ARBA" id="ARBA00022692"/>
    </source>
</evidence>
<dbReference type="Pfam" id="PF25993">
    <property type="entry name" value="zf-B_box_ZFPL1"/>
    <property type="match status" value="1"/>
</dbReference>
<dbReference type="GO" id="GO:0005794">
    <property type="term" value="C:Golgi apparatus"/>
    <property type="evidence" value="ECO:0007669"/>
    <property type="project" value="TreeGrafter"/>
</dbReference>
<feature type="transmembrane region" description="Helical" evidence="11">
    <location>
        <begin position="289"/>
        <end position="308"/>
    </location>
</feature>
<dbReference type="PANTHER" id="PTHR12981:SF0">
    <property type="entry name" value="ZINC FINGER PROTEIN-LIKE 1"/>
    <property type="match status" value="1"/>
</dbReference>
<feature type="non-terminal residue" evidence="14">
    <location>
        <position position="1"/>
    </location>
</feature>
<keyword evidence="8 11" id="KW-1133">Transmembrane helix</keyword>
<accession>A0A023GIR4</accession>
<evidence type="ECO:0000256" key="2">
    <source>
        <dbReference type="ARBA" id="ARBA00005561"/>
    </source>
</evidence>
<keyword evidence="5 11" id="KW-0479">Metal-binding</keyword>
<proteinExistence type="evidence at transcript level"/>
<keyword evidence="6 10" id="KW-0863">Zinc-finger</keyword>
<dbReference type="Gene3D" id="3.30.40.10">
    <property type="entry name" value="Zinc/RING finger domain, C3HC4 (zinc finger)"/>
    <property type="match status" value="1"/>
</dbReference>
<evidence type="ECO:0000256" key="10">
    <source>
        <dbReference type="PROSITE-ProRule" id="PRU00175"/>
    </source>
</evidence>
<evidence type="ECO:0000256" key="3">
    <source>
        <dbReference type="ARBA" id="ARBA00013701"/>
    </source>
</evidence>
<keyword evidence="4 11" id="KW-0812">Transmembrane</keyword>
<evidence type="ECO:0000256" key="8">
    <source>
        <dbReference type="ARBA" id="ARBA00022989"/>
    </source>
</evidence>
<dbReference type="Pfam" id="PF25998">
    <property type="entry name" value="U-box_ZFPL1"/>
    <property type="match status" value="1"/>
</dbReference>
<dbReference type="GO" id="GO:0016874">
    <property type="term" value="F:ligase activity"/>
    <property type="evidence" value="ECO:0007669"/>
    <property type="project" value="UniProtKB-KW"/>
</dbReference>
<feature type="region of interest" description="Disordered" evidence="12">
    <location>
        <begin position="157"/>
        <end position="228"/>
    </location>
</feature>
<feature type="compositionally biased region" description="Low complexity" evidence="12">
    <location>
        <begin position="189"/>
        <end position="199"/>
    </location>
</feature>
<keyword evidence="7 11" id="KW-0862">Zinc</keyword>
<dbReference type="CDD" id="cd16487">
    <property type="entry name" value="mRING-H2-C3DHC3_ZFPL1"/>
    <property type="match status" value="1"/>
</dbReference>
<evidence type="ECO:0000256" key="11">
    <source>
        <dbReference type="RuleBase" id="RU369078"/>
    </source>
</evidence>
<comment type="similarity">
    <text evidence="2 11">Belongs to the ZFPL1 family.</text>
</comment>
<dbReference type="InterPro" id="IPR058730">
    <property type="entry name" value="U-box_ZFPL1-like"/>
</dbReference>
<comment type="subcellular location">
    <subcellularLocation>
        <location evidence="1 11">Membrane</location>
        <topology evidence="1 11">Single-pass membrane protein</topology>
    </subcellularLocation>
</comment>
<evidence type="ECO:0000256" key="6">
    <source>
        <dbReference type="ARBA" id="ARBA00022771"/>
    </source>
</evidence>
<evidence type="ECO:0000256" key="12">
    <source>
        <dbReference type="SAM" id="MobiDB-lite"/>
    </source>
</evidence>
<organism evidence="14">
    <name type="scientific">Amblyomma triste</name>
    <name type="common">Neotropical tick</name>
    <dbReference type="NCBI Taxonomy" id="251400"/>
    <lineage>
        <taxon>Eukaryota</taxon>
        <taxon>Metazoa</taxon>
        <taxon>Ecdysozoa</taxon>
        <taxon>Arthropoda</taxon>
        <taxon>Chelicerata</taxon>
        <taxon>Arachnida</taxon>
        <taxon>Acari</taxon>
        <taxon>Parasitiformes</taxon>
        <taxon>Ixodida</taxon>
        <taxon>Ixodoidea</taxon>
        <taxon>Ixodidae</taxon>
        <taxon>Amblyomminae</taxon>
        <taxon>Amblyomma</taxon>
    </lineage>
</organism>